<dbReference type="PRINTS" id="PR00385">
    <property type="entry name" value="P450"/>
</dbReference>
<dbReference type="PROSITE" id="PS00086">
    <property type="entry name" value="CYTOCHROME_P450"/>
    <property type="match status" value="1"/>
</dbReference>
<evidence type="ECO:0000256" key="2">
    <source>
        <dbReference type="ARBA" id="ARBA00010617"/>
    </source>
</evidence>
<name>A0A5M3YLZ8_ASPTE</name>
<dbReference type="AlphaFoldDB" id="A0A5M3YLZ8"/>
<dbReference type="PRINTS" id="PR00463">
    <property type="entry name" value="EP450I"/>
</dbReference>
<dbReference type="Pfam" id="PF04909">
    <property type="entry name" value="Amidohydro_2"/>
    <property type="match status" value="1"/>
</dbReference>
<evidence type="ECO:0000256" key="1">
    <source>
        <dbReference type="ARBA" id="ARBA00001971"/>
    </source>
</evidence>
<evidence type="ECO:0000256" key="7">
    <source>
        <dbReference type="ARBA" id="ARBA00023033"/>
    </source>
</evidence>
<dbReference type="PANTHER" id="PTHR24305">
    <property type="entry name" value="CYTOCHROME P450"/>
    <property type="match status" value="1"/>
</dbReference>
<keyword evidence="4 8" id="KW-0479">Metal-binding</keyword>
<dbReference type="CDD" id="cd11060">
    <property type="entry name" value="CYP57A1-like"/>
    <property type="match status" value="1"/>
</dbReference>
<dbReference type="GO" id="GO:0020037">
    <property type="term" value="F:heme binding"/>
    <property type="evidence" value="ECO:0007669"/>
    <property type="project" value="InterPro"/>
</dbReference>
<keyword evidence="5" id="KW-0560">Oxidoreductase</keyword>
<dbReference type="InterPro" id="IPR036396">
    <property type="entry name" value="Cyt_P450_sf"/>
</dbReference>
<comment type="caution">
    <text evidence="10">The sequence shown here is derived from an EMBL/GenBank/DDBJ whole genome shotgun (WGS) entry which is preliminary data.</text>
</comment>
<organism evidence="10 11">
    <name type="scientific">Aspergillus terreus</name>
    <dbReference type="NCBI Taxonomy" id="33178"/>
    <lineage>
        <taxon>Eukaryota</taxon>
        <taxon>Fungi</taxon>
        <taxon>Dikarya</taxon>
        <taxon>Ascomycota</taxon>
        <taxon>Pezizomycotina</taxon>
        <taxon>Eurotiomycetes</taxon>
        <taxon>Eurotiomycetidae</taxon>
        <taxon>Eurotiales</taxon>
        <taxon>Aspergillaceae</taxon>
        <taxon>Aspergillus</taxon>
        <taxon>Aspergillus subgen. Circumdati</taxon>
    </lineage>
</organism>
<dbReference type="SUPFAM" id="SSF48264">
    <property type="entry name" value="Cytochrome P450"/>
    <property type="match status" value="1"/>
</dbReference>
<evidence type="ECO:0000256" key="8">
    <source>
        <dbReference type="PIRSR" id="PIRSR602401-1"/>
    </source>
</evidence>
<evidence type="ECO:0000256" key="6">
    <source>
        <dbReference type="ARBA" id="ARBA00023004"/>
    </source>
</evidence>
<sequence>MFSISMTKLGALVLCALTTTLAHIDTNYRIDVHSHPIPDIWLDALKEAGHPVVNGSLIVEGFHVPEWSLAGHLASMDDYGLNYSILSITAPGVNFLASKPKKAQALARQLNHILHNYTQTHPTKLGALCLLPLPNVKHALAEINYCLDELHFAGVGLYTNYNGLYLGDETLDPVLHALNERNATVFVHPTTPGCHAATLGYGGPLTEYPFDTVRAVENMLLTGQRQRYPNVTMIFPHGGGAIPYLAGRIAGVATLDELGALDPGYTVAQLKGYYFDTAAAYSAIQLQALRAFGGVGRIVTGTDFPYVPVNQAKPGLASIQVNGGFNSSEMGMINNGNVLSIFPRVRDRLGLLFKPGLRDIPGPTLAKYTRLWKLYSVWKGDHHTTEIRLHRKHGPLVRIGPNHVSVGDPAAIPIIYGLNQGFTKTGFYPIQSISWDKRPQMNLFSTRDEAFHRSQKRPVANAYSMTSLLEMEDAIDSCTHLFTDRLRAFAAHKRPVDLGTWLQYYAFDVIGEVTFAKKLGFLEEGRDVDSMMESIQGILRYASLCGQVPDAHPFLLGNPLFPIFVPSMESWNQVLQFTLKVLHARGSLGKDEENMQEQSPDEGKDQLSRWLAIHRSDPTKLSKRDIIVHTSTNVFAGSDTTAIALRAIFYFLLRHPAALAKAQKEIDAADAQGQLSDPISYRESVTHLPYLAAVFKEAMRLHPSVGLILERHVPRQGASLAGKHIPGGTVVGINAWVLHHNPAVYPNPEAFVPERWLDSSPAALKEMEQSFFAFGAGARTCIGKNISLMEMHKIVPQILREFEVRLCVPEQEWKTRNVWFVQQEGLVCEFVPRRH</sequence>
<dbReference type="Pfam" id="PF00067">
    <property type="entry name" value="p450"/>
    <property type="match status" value="1"/>
</dbReference>
<dbReference type="SUPFAM" id="SSF51556">
    <property type="entry name" value="Metallo-dependent hydrolases"/>
    <property type="match status" value="1"/>
</dbReference>
<dbReference type="GO" id="GO:0016705">
    <property type="term" value="F:oxidoreductase activity, acting on paired donors, with incorporation or reduction of molecular oxygen"/>
    <property type="evidence" value="ECO:0007669"/>
    <property type="project" value="InterPro"/>
</dbReference>
<dbReference type="VEuPathDB" id="FungiDB:ATEG_01078"/>
<protein>
    <submittedName>
        <fullName evidence="10">Cytochrome P450 oxidoreductase</fullName>
    </submittedName>
</protein>
<dbReference type="Gene3D" id="3.20.20.140">
    <property type="entry name" value="Metal-dependent hydrolases"/>
    <property type="match status" value="1"/>
</dbReference>
<evidence type="ECO:0000256" key="5">
    <source>
        <dbReference type="ARBA" id="ARBA00023002"/>
    </source>
</evidence>
<dbReference type="InterPro" id="IPR032466">
    <property type="entry name" value="Metal_Hydrolase"/>
</dbReference>
<dbReference type="GO" id="GO:0016787">
    <property type="term" value="F:hydrolase activity"/>
    <property type="evidence" value="ECO:0007669"/>
    <property type="project" value="InterPro"/>
</dbReference>
<dbReference type="InterPro" id="IPR001128">
    <property type="entry name" value="Cyt_P450"/>
</dbReference>
<evidence type="ECO:0000259" key="9">
    <source>
        <dbReference type="Pfam" id="PF04909"/>
    </source>
</evidence>
<dbReference type="GO" id="GO:0005506">
    <property type="term" value="F:iron ion binding"/>
    <property type="evidence" value="ECO:0007669"/>
    <property type="project" value="InterPro"/>
</dbReference>
<evidence type="ECO:0000313" key="10">
    <source>
        <dbReference type="EMBL" id="GFF11874.1"/>
    </source>
</evidence>
<accession>A0A5M3YLZ8</accession>
<dbReference type="PANTHER" id="PTHR24305:SF232">
    <property type="entry name" value="P450, PUTATIVE (EUROFUNG)-RELATED"/>
    <property type="match status" value="1"/>
</dbReference>
<dbReference type="Proteomes" id="UP000452235">
    <property type="component" value="Unassembled WGS sequence"/>
</dbReference>
<keyword evidence="6 8" id="KW-0408">Iron</keyword>
<dbReference type="EMBL" id="BLJY01000001">
    <property type="protein sequence ID" value="GFF11874.1"/>
    <property type="molecule type" value="Genomic_DNA"/>
</dbReference>
<evidence type="ECO:0000313" key="11">
    <source>
        <dbReference type="Proteomes" id="UP000452235"/>
    </source>
</evidence>
<keyword evidence="3 8" id="KW-0349">Heme</keyword>
<gene>
    <name evidence="10" type="ORF">ATEIFO6365_0001009400</name>
</gene>
<dbReference type="Gene3D" id="1.10.630.10">
    <property type="entry name" value="Cytochrome P450"/>
    <property type="match status" value="1"/>
</dbReference>
<feature type="domain" description="Amidohydrolase-related" evidence="9">
    <location>
        <begin position="30"/>
        <end position="309"/>
    </location>
</feature>
<feature type="binding site" description="axial binding residue" evidence="8">
    <location>
        <position position="781"/>
    </location>
    <ligand>
        <name>heme</name>
        <dbReference type="ChEBI" id="CHEBI:30413"/>
    </ligand>
    <ligandPart>
        <name>Fe</name>
        <dbReference type="ChEBI" id="CHEBI:18248"/>
    </ligandPart>
</feature>
<evidence type="ECO:0000256" key="4">
    <source>
        <dbReference type="ARBA" id="ARBA00022723"/>
    </source>
</evidence>
<dbReference type="GO" id="GO:0004497">
    <property type="term" value="F:monooxygenase activity"/>
    <property type="evidence" value="ECO:0007669"/>
    <property type="project" value="UniProtKB-KW"/>
</dbReference>
<keyword evidence="11" id="KW-1185">Reference proteome</keyword>
<evidence type="ECO:0000256" key="3">
    <source>
        <dbReference type="ARBA" id="ARBA00022617"/>
    </source>
</evidence>
<comment type="cofactor">
    <cofactor evidence="1 8">
        <name>heme</name>
        <dbReference type="ChEBI" id="CHEBI:30413"/>
    </cofactor>
</comment>
<keyword evidence="7" id="KW-0503">Monooxygenase</keyword>
<reference evidence="10 11" key="1">
    <citation type="submission" date="2020-01" db="EMBL/GenBank/DDBJ databases">
        <title>Aspergillus terreus IFO 6365 whole genome shotgun sequence.</title>
        <authorList>
            <person name="Kanamasa S."/>
            <person name="Takahashi H."/>
        </authorList>
    </citation>
    <scope>NUCLEOTIDE SEQUENCE [LARGE SCALE GENOMIC DNA]</scope>
    <source>
        <strain evidence="10 11">IFO 6365</strain>
    </source>
</reference>
<dbReference type="InterPro" id="IPR006680">
    <property type="entry name" value="Amidohydro-rel"/>
</dbReference>
<dbReference type="InterPro" id="IPR017972">
    <property type="entry name" value="Cyt_P450_CS"/>
</dbReference>
<dbReference type="InterPro" id="IPR002401">
    <property type="entry name" value="Cyt_P450_E_grp-I"/>
</dbReference>
<proteinExistence type="inferred from homology"/>
<dbReference type="InterPro" id="IPR050121">
    <property type="entry name" value="Cytochrome_P450_monoxygenase"/>
</dbReference>
<dbReference type="OrthoDB" id="3934656at2759"/>
<comment type="similarity">
    <text evidence="2">Belongs to the cytochrome P450 family.</text>
</comment>
<dbReference type="FunFam" id="1.10.630.10:FF:000050">
    <property type="entry name" value="Cytochrome P450 monooxygenase"/>
    <property type="match status" value="1"/>
</dbReference>